<organism evidence="6 7">
    <name type="scientific">Chrysophaeum taylorii</name>
    <dbReference type="NCBI Taxonomy" id="2483200"/>
    <lineage>
        <taxon>Eukaryota</taxon>
        <taxon>Sar</taxon>
        <taxon>Stramenopiles</taxon>
        <taxon>Ochrophyta</taxon>
        <taxon>Pelagophyceae</taxon>
        <taxon>Pelagomonadales</taxon>
        <taxon>Pelagomonadaceae</taxon>
        <taxon>Chrysophaeum</taxon>
    </lineage>
</organism>
<keyword evidence="7" id="KW-1185">Reference proteome</keyword>
<feature type="domain" description="Ribosome recycling factor" evidence="5">
    <location>
        <begin position="24"/>
        <end position="184"/>
    </location>
</feature>
<evidence type="ECO:0000259" key="5">
    <source>
        <dbReference type="Pfam" id="PF01765"/>
    </source>
</evidence>
<dbReference type="AlphaFoldDB" id="A0AAD7XNI6"/>
<dbReference type="SUPFAM" id="SSF55194">
    <property type="entry name" value="Ribosome recycling factor, RRF"/>
    <property type="match status" value="1"/>
</dbReference>
<evidence type="ECO:0000313" key="7">
    <source>
        <dbReference type="Proteomes" id="UP001230188"/>
    </source>
</evidence>
<accession>A0AAD7XNI6</accession>
<dbReference type="GO" id="GO:0005737">
    <property type="term" value="C:cytoplasm"/>
    <property type="evidence" value="ECO:0007669"/>
    <property type="project" value="UniProtKB-SubCell"/>
</dbReference>
<gene>
    <name evidence="6" type="ORF">CTAYLR_009082</name>
</gene>
<reference evidence="6" key="1">
    <citation type="submission" date="2023-01" db="EMBL/GenBank/DDBJ databases">
        <title>Metagenome sequencing of chrysophaentin producing Chrysophaeum taylorii.</title>
        <authorList>
            <person name="Davison J."/>
            <person name="Bewley C."/>
        </authorList>
    </citation>
    <scope>NUCLEOTIDE SEQUENCE</scope>
    <source>
        <strain evidence="6">NIES-1699</strain>
    </source>
</reference>
<dbReference type="HAMAP" id="MF_00040">
    <property type="entry name" value="RRF"/>
    <property type="match status" value="1"/>
</dbReference>
<name>A0AAD7XNI6_9STRA</name>
<dbReference type="PANTHER" id="PTHR20982">
    <property type="entry name" value="RIBOSOME RECYCLING FACTOR"/>
    <property type="match status" value="1"/>
</dbReference>
<evidence type="ECO:0000256" key="1">
    <source>
        <dbReference type="ARBA" id="ARBA00004496"/>
    </source>
</evidence>
<comment type="caution">
    <text evidence="6">The sequence shown here is derived from an EMBL/GenBank/DDBJ whole genome shotgun (WGS) entry which is preliminary data.</text>
</comment>
<evidence type="ECO:0000256" key="4">
    <source>
        <dbReference type="ARBA" id="ARBA00022917"/>
    </source>
</evidence>
<dbReference type="GO" id="GO:0043023">
    <property type="term" value="F:ribosomal large subunit binding"/>
    <property type="evidence" value="ECO:0007669"/>
    <property type="project" value="TreeGrafter"/>
</dbReference>
<keyword evidence="4" id="KW-0648">Protein biosynthesis</keyword>
<dbReference type="GO" id="GO:0006412">
    <property type="term" value="P:translation"/>
    <property type="evidence" value="ECO:0007669"/>
    <property type="project" value="UniProtKB-KW"/>
</dbReference>
<comment type="subcellular location">
    <subcellularLocation>
        <location evidence="1">Cytoplasm</location>
    </subcellularLocation>
</comment>
<proteinExistence type="inferred from homology"/>
<protein>
    <recommendedName>
        <fullName evidence="5">Ribosome recycling factor domain-containing protein</fullName>
    </recommendedName>
</protein>
<sequence length="186" mass="20643">MVDFDGKTFVKSAETRMRKSVESLKSNLQTLRTGRATPDLLARVTVEYYGAETPLTQLASVSVQGSQLVVSPYDKSALQDMDAALLEANLGMVPSNDGEVIRLTVPQLTEERRKEIMKKAKQIGEEAKVAVRNIRRSANDDVKKQSKELGEDTTRATTDDIQKTTDKIIKEIEAVVATKEKDIMKV</sequence>
<dbReference type="Gene3D" id="3.30.1360.40">
    <property type="match status" value="1"/>
</dbReference>
<dbReference type="FunFam" id="1.10.132.20:FF:000001">
    <property type="entry name" value="Ribosome-recycling factor"/>
    <property type="match status" value="1"/>
</dbReference>
<evidence type="ECO:0000313" key="6">
    <source>
        <dbReference type="EMBL" id="KAJ8609403.1"/>
    </source>
</evidence>
<dbReference type="FunFam" id="3.30.1360.40:FF:000001">
    <property type="entry name" value="Ribosome-recycling factor"/>
    <property type="match status" value="1"/>
</dbReference>
<dbReference type="InterPro" id="IPR036191">
    <property type="entry name" value="RRF_sf"/>
</dbReference>
<comment type="similarity">
    <text evidence="2">Belongs to the RRF family.</text>
</comment>
<dbReference type="InterPro" id="IPR002661">
    <property type="entry name" value="Ribosome_recyc_fac"/>
</dbReference>
<dbReference type="PANTHER" id="PTHR20982:SF3">
    <property type="entry name" value="MITOCHONDRIAL RIBOSOME RECYCLING FACTOR PSEUDO 1"/>
    <property type="match status" value="1"/>
</dbReference>
<dbReference type="Pfam" id="PF01765">
    <property type="entry name" value="RRF"/>
    <property type="match status" value="1"/>
</dbReference>
<dbReference type="Proteomes" id="UP001230188">
    <property type="component" value="Unassembled WGS sequence"/>
</dbReference>
<dbReference type="InterPro" id="IPR023584">
    <property type="entry name" value="Ribosome_recyc_fac_dom"/>
</dbReference>
<dbReference type="Gene3D" id="1.10.132.20">
    <property type="entry name" value="Ribosome-recycling factor"/>
    <property type="match status" value="1"/>
</dbReference>
<evidence type="ECO:0000256" key="3">
    <source>
        <dbReference type="ARBA" id="ARBA00022490"/>
    </source>
</evidence>
<dbReference type="EMBL" id="JAQMWT010000140">
    <property type="protein sequence ID" value="KAJ8609403.1"/>
    <property type="molecule type" value="Genomic_DNA"/>
</dbReference>
<dbReference type="CDD" id="cd00520">
    <property type="entry name" value="RRF"/>
    <property type="match status" value="1"/>
</dbReference>
<evidence type="ECO:0000256" key="2">
    <source>
        <dbReference type="ARBA" id="ARBA00005912"/>
    </source>
</evidence>
<dbReference type="NCBIfam" id="TIGR00496">
    <property type="entry name" value="frr"/>
    <property type="match status" value="1"/>
</dbReference>
<keyword evidence="3" id="KW-0963">Cytoplasm</keyword>